<dbReference type="Proteomes" id="UP000198660">
    <property type="component" value="Unassembled WGS sequence"/>
</dbReference>
<reference evidence="2" key="1">
    <citation type="submission" date="2016-10" db="EMBL/GenBank/DDBJ databases">
        <authorList>
            <person name="Varghese N."/>
            <person name="Submissions S."/>
        </authorList>
    </citation>
    <scope>NUCLEOTIDE SEQUENCE [LARGE SCALE GENOMIC DNA]</scope>
    <source>
        <strain evidence="2">DSM 45789</strain>
    </source>
</reference>
<dbReference type="AlphaFoldDB" id="A0A1I6UJX5"/>
<sequence>MGFLKMNKVVTLLLAIGLTMGFLSHSNTVTEHSNINKTNIEKTFPKGT</sequence>
<accession>A0A1I6UJX5</accession>
<gene>
    <name evidence="1" type="ORF">SAMN05444972_11725</name>
</gene>
<dbReference type="EMBL" id="FPAA01000017">
    <property type="protein sequence ID" value="SFT01759.1"/>
    <property type="molecule type" value="Genomic_DNA"/>
</dbReference>
<evidence type="ECO:0000313" key="1">
    <source>
        <dbReference type="EMBL" id="SFT01759.1"/>
    </source>
</evidence>
<evidence type="ECO:0000313" key="2">
    <source>
        <dbReference type="Proteomes" id="UP000198660"/>
    </source>
</evidence>
<protein>
    <submittedName>
        <fullName evidence="1">Uncharacterized protein</fullName>
    </submittedName>
</protein>
<keyword evidence="2" id="KW-1185">Reference proteome</keyword>
<proteinExistence type="predicted"/>
<organism evidence="1 2">
    <name type="scientific">Marininema halotolerans</name>
    <dbReference type="NCBI Taxonomy" id="1155944"/>
    <lineage>
        <taxon>Bacteria</taxon>
        <taxon>Bacillati</taxon>
        <taxon>Bacillota</taxon>
        <taxon>Bacilli</taxon>
        <taxon>Bacillales</taxon>
        <taxon>Thermoactinomycetaceae</taxon>
        <taxon>Marininema</taxon>
    </lineage>
</organism>
<name>A0A1I6UJX5_9BACL</name>